<evidence type="ECO:0000256" key="3">
    <source>
        <dbReference type="ARBA" id="ARBA00022692"/>
    </source>
</evidence>
<dbReference type="PANTHER" id="PTHR24247:SF30">
    <property type="entry name" value="5-HYDROXYTRYPTAMINE RECEPTOR 2A"/>
    <property type="match status" value="1"/>
</dbReference>
<keyword evidence="13" id="KW-1185">Reference proteome</keyword>
<evidence type="ECO:0000256" key="9">
    <source>
        <dbReference type="RuleBase" id="RU000688"/>
    </source>
</evidence>
<dbReference type="PANTHER" id="PTHR24247">
    <property type="entry name" value="5-HYDROXYTRYPTAMINE RECEPTOR"/>
    <property type="match status" value="1"/>
</dbReference>
<evidence type="ECO:0000256" key="6">
    <source>
        <dbReference type="ARBA" id="ARBA00023136"/>
    </source>
</evidence>
<evidence type="ECO:0000256" key="4">
    <source>
        <dbReference type="ARBA" id="ARBA00022989"/>
    </source>
</evidence>
<dbReference type="SUPFAM" id="SSF81321">
    <property type="entry name" value="Family A G protein-coupled receptor-like"/>
    <property type="match status" value="1"/>
</dbReference>
<comment type="caution">
    <text evidence="12">The sequence shown here is derived from an EMBL/GenBank/DDBJ whole genome shotgun (WGS) entry which is preliminary data.</text>
</comment>
<dbReference type="Pfam" id="PF00001">
    <property type="entry name" value="7tm_1"/>
    <property type="match status" value="1"/>
</dbReference>
<keyword evidence="5 9" id="KW-0297">G-protein coupled receptor</keyword>
<dbReference type="Proteomes" id="UP001529510">
    <property type="component" value="Unassembled WGS sequence"/>
</dbReference>
<sequence>YSWPLPASLCPMWIYLDVLFSTASIMHLCAISLDRYVAIRNPIRHNRSNSRSRARAKITAVWTISA</sequence>
<feature type="non-terminal residue" evidence="12">
    <location>
        <position position="66"/>
    </location>
</feature>
<evidence type="ECO:0000256" key="1">
    <source>
        <dbReference type="ARBA" id="ARBA00004651"/>
    </source>
</evidence>
<dbReference type="InterPro" id="IPR000276">
    <property type="entry name" value="GPCR_Rhodpsn"/>
</dbReference>
<reference evidence="12 13" key="1">
    <citation type="submission" date="2024-05" db="EMBL/GenBank/DDBJ databases">
        <title>Genome sequencing and assembly of Indian major carp, Cirrhinus mrigala (Hamilton, 1822).</title>
        <authorList>
            <person name="Mohindra V."/>
            <person name="Chowdhury L.M."/>
            <person name="Lal K."/>
            <person name="Jena J.K."/>
        </authorList>
    </citation>
    <scope>NUCLEOTIDE SEQUENCE [LARGE SCALE GENOMIC DNA]</scope>
    <source>
        <strain evidence="12">CM1030</strain>
        <tissue evidence="12">Blood</tissue>
    </source>
</reference>
<keyword evidence="4 10" id="KW-1133">Transmembrane helix</keyword>
<dbReference type="PRINTS" id="PR00237">
    <property type="entry name" value="GPCRRHODOPSN"/>
</dbReference>
<dbReference type="PROSITE" id="PS50262">
    <property type="entry name" value="G_PROTEIN_RECEP_F1_2"/>
    <property type="match status" value="1"/>
</dbReference>
<feature type="domain" description="G-protein coupled receptors family 1 profile" evidence="11">
    <location>
        <begin position="1"/>
        <end position="66"/>
    </location>
</feature>
<evidence type="ECO:0000256" key="5">
    <source>
        <dbReference type="ARBA" id="ARBA00023040"/>
    </source>
</evidence>
<dbReference type="Gene3D" id="1.20.1070.10">
    <property type="entry name" value="Rhodopsin 7-helix transmembrane proteins"/>
    <property type="match status" value="1"/>
</dbReference>
<gene>
    <name evidence="12" type="ORF">M9458_020031</name>
</gene>
<comment type="similarity">
    <text evidence="9">Belongs to the G-protein coupled receptor 1 family.</text>
</comment>
<evidence type="ECO:0000313" key="12">
    <source>
        <dbReference type="EMBL" id="KAL0184335.1"/>
    </source>
</evidence>
<keyword evidence="7 9" id="KW-0675">Receptor</keyword>
<keyword evidence="3 9" id="KW-0812">Transmembrane</keyword>
<proteinExistence type="inferred from homology"/>
<protein>
    <recommendedName>
        <fullName evidence="11">G-protein coupled receptors family 1 profile domain-containing protein</fullName>
    </recommendedName>
</protein>
<organism evidence="12 13">
    <name type="scientific">Cirrhinus mrigala</name>
    <name type="common">Mrigala</name>
    <dbReference type="NCBI Taxonomy" id="683832"/>
    <lineage>
        <taxon>Eukaryota</taxon>
        <taxon>Metazoa</taxon>
        <taxon>Chordata</taxon>
        <taxon>Craniata</taxon>
        <taxon>Vertebrata</taxon>
        <taxon>Euteleostomi</taxon>
        <taxon>Actinopterygii</taxon>
        <taxon>Neopterygii</taxon>
        <taxon>Teleostei</taxon>
        <taxon>Ostariophysi</taxon>
        <taxon>Cypriniformes</taxon>
        <taxon>Cyprinidae</taxon>
        <taxon>Labeoninae</taxon>
        <taxon>Labeonini</taxon>
        <taxon>Cirrhinus</taxon>
    </lineage>
</organism>
<feature type="non-terminal residue" evidence="12">
    <location>
        <position position="1"/>
    </location>
</feature>
<feature type="transmembrane region" description="Helical" evidence="10">
    <location>
        <begin position="12"/>
        <end position="33"/>
    </location>
</feature>
<evidence type="ECO:0000259" key="11">
    <source>
        <dbReference type="PROSITE" id="PS50262"/>
    </source>
</evidence>
<dbReference type="InterPro" id="IPR017452">
    <property type="entry name" value="GPCR_Rhodpsn_7TM"/>
</dbReference>
<evidence type="ECO:0000256" key="10">
    <source>
        <dbReference type="SAM" id="Phobius"/>
    </source>
</evidence>
<dbReference type="PROSITE" id="PS00237">
    <property type="entry name" value="G_PROTEIN_RECEP_F1_1"/>
    <property type="match status" value="1"/>
</dbReference>
<evidence type="ECO:0000256" key="7">
    <source>
        <dbReference type="ARBA" id="ARBA00023170"/>
    </source>
</evidence>
<name>A0ABD0QDK6_CIRMR</name>
<dbReference type="GO" id="GO:0005886">
    <property type="term" value="C:plasma membrane"/>
    <property type="evidence" value="ECO:0007669"/>
    <property type="project" value="UniProtKB-SubCell"/>
</dbReference>
<accession>A0ABD0QDK6</accession>
<keyword evidence="2" id="KW-1003">Cell membrane</keyword>
<keyword evidence="8 9" id="KW-0807">Transducer</keyword>
<evidence type="ECO:0000256" key="8">
    <source>
        <dbReference type="ARBA" id="ARBA00023224"/>
    </source>
</evidence>
<dbReference type="EMBL" id="JAMKFB020000009">
    <property type="protein sequence ID" value="KAL0184335.1"/>
    <property type="molecule type" value="Genomic_DNA"/>
</dbReference>
<evidence type="ECO:0000313" key="13">
    <source>
        <dbReference type="Proteomes" id="UP001529510"/>
    </source>
</evidence>
<dbReference type="AlphaFoldDB" id="A0ABD0QDK6"/>
<keyword evidence="6 10" id="KW-0472">Membrane</keyword>
<evidence type="ECO:0000256" key="2">
    <source>
        <dbReference type="ARBA" id="ARBA00022475"/>
    </source>
</evidence>
<dbReference type="GO" id="GO:0004930">
    <property type="term" value="F:G protein-coupled receptor activity"/>
    <property type="evidence" value="ECO:0007669"/>
    <property type="project" value="UniProtKB-KW"/>
</dbReference>
<comment type="subcellular location">
    <subcellularLocation>
        <location evidence="1">Cell membrane</location>
        <topology evidence="1">Multi-pass membrane protein</topology>
    </subcellularLocation>
</comment>